<evidence type="ECO:0000313" key="2">
    <source>
        <dbReference type="Proteomes" id="UP000198809"/>
    </source>
</evidence>
<organism evidence="1 2">
    <name type="scientific">Paenibacillus sophorae</name>
    <dbReference type="NCBI Taxonomy" id="1333845"/>
    <lineage>
        <taxon>Bacteria</taxon>
        <taxon>Bacillati</taxon>
        <taxon>Bacillota</taxon>
        <taxon>Bacilli</taxon>
        <taxon>Bacillales</taxon>
        <taxon>Paenibacillaceae</taxon>
        <taxon>Paenibacillus</taxon>
    </lineage>
</organism>
<evidence type="ECO:0000313" key="1">
    <source>
        <dbReference type="EMBL" id="SEN46282.1"/>
    </source>
</evidence>
<sequence length="85" mass="10030">MTLVKLFTTYFIWRMIHMKEVNFKVEEDVYWDNNGERFKAFDTGDIVTGIVFYRENAVVDYLWAESTNIKGIEDVVPLSSIDIIK</sequence>
<dbReference type="AlphaFoldDB" id="A0A1H8GQI6"/>
<reference evidence="1 2" key="1">
    <citation type="submission" date="2016-10" db="EMBL/GenBank/DDBJ databases">
        <authorList>
            <person name="de Groot N.N."/>
        </authorList>
    </citation>
    <scope>NUCLEOTIDE SEQUENCE [LARGE SCALE GENOMIC DNA]</scope>
    <source>
        <strain evidence="1 2">CGMCC 1.10238</strain>
    </source>
</reference>
<gene>
    <name evidence="1" type="ORF">SAMN04487895_101609</name>
</gene>
<proteinExistence type="predicted"/>
<dbReference type="Proteomes" id="UP000198809">
    <property type="component" value="Unassembled WGS sequence"/>
</dbReference>
<dbReference type="STRING" id="1333845.SAMN04487895_101609"/>
<name>A0A1H8GQI6_9BACL</name>
<accession>A0A1H8GQI6</accession>
<protein>
    <submittedName>
        <fullName evidence="1">Uncharacterized protein</fullName>
    </submittedName>
</protein>
<dbReference type="EMBL" id="FODH01000001">
    <property type="protein sequence ID" value="SEN46282.1"/>
    <property type="molecule type" value="Genomic_DNA"/>
</dbReference>